<gene>
    <name evidence="1" type="ORF">H5410_054171</name>
</gene>
<keyword evidence="2" id="KW-1185">Reference proteome</keyword>
<sequence length="104" mass="11709">MPILETQFLLKVDNGHTNLPTLASASNDSSKCFVLLEICKSSFCLMVKRATFTGIDFIVMDQTFPTISLSYLIRIEKSHVRTSGVKRFLPKVSSKELSHEENIN</sequence>
<dbReference type="EMBL" id="JACXVP010000010">
    <property type="protein sequence ID" value="KAG5583544.1"/>
    <property type="molecule type" value="Genomic_DNA"/>
</dbReference>
<dbReference type="Proteomes" id="UP000824120">
    <property type="component" value="Chromosome 10"/>
</dbReference>
<reference evidence="1 2" key="1">
    <citation type="submission" date="2020-09" db="EMBL/GenBank/DDBJ databases">
        <title>De no assembly of potato wild relative species, Solanum commersonii.</title>
        <authorList>
            <person name="Cho K."/>
        </authorList>
    </citation>
    <scope>NUCLEOTIDE SEQUENCE [LARGE SCALE GENOMIC DNA]</scope>
    <source>
        <strain evidence="1">LZ3.2</strain>
        <tissue evidence="1">Leaf</tissue>
    </source>
</reference>
<organism evidence="1 2">
    <name type="scientific">Solanum commersonii</name>
    <name type="common">Commerson's wild potato</name>
    <name type="synonym">Commerson's nightshade</name>
    <dbReference type="NCBI Taxonomy" id="4109"/>
    <lineage>
        <taxon>Eukaryota</taxon>
        <taxon>Viridiplantae</taxon>
        <taxon>Streptophyta</taxon>
        <taxon>Embryophyta</taxon>
        <taxon>Tracheophyta</taxon>
        <taxon>Spermatophyta</taxon>
        <taxon>Magnoliopsida</taxon>
        <taxon>eudicotyledons</taxon>
        <taxon>Gunneridae</taxon>
        <taxon>Pentapetalae</taxon>
        <taxon>asterids</taxon>
        <taxon>lamiids</taxon>
        <taxon>Solanales</taxon>
        <taxon>Solanaceae</taxon>
        <taxon>Solanoideae</taxon>
        <taxon>Solaneae</taxon>
        <taxon>Solanum</taxon>
    </lineage>
</organism>
<name>A0A9J5X9G1_SOLCO</name>
<dbReference type="AlphaFoldDB" id="A0A9J5X9G1"/>
<protein>
    <submittedName>
        <fullName evidence="1">Uncharacterized protein</fullName>
    </submittedName>
</protein>
<accession>A0A9J5X9G1</accession>
<evidence type="ECO:0000313" key="2">
    <source>
        <dbReference type="Proteomes" id="UP000824120"/>
    </source>
</evidence>
<proteinExistence type="predicted"/>
<comment type="caution">
    <text evidence="1">The sequence shown here is derived from an EMBL/GenBank/DDBJ whole genome shotgun (WGS) entry which is preliminary data.</text>
</comment>
<evidence type="ECO:0000313" key="1">
    <source>
        <dbReference type="EMBL" id="KAG5583544.1"/>
    </source>
</evidence>